<name>A0AAX4HDN7_9ASCO</name>
<organism evidence="1 2">
    <name type="scientific">Australozyma saopauloensis</name>
    <dbReference type="NCBI Taxonomy" id="291208"/>
    <lineage>
        <taxon>Eukaryota</taxon>
        <taxon>Fungi</taxon>
        <taxon>Dikarya</taxon>
        <taxon>Ascomycota</taxon>
        <taxon>Saccharomycotina</taxon>
        <taxon>Pichiomycetes</taxon>
        <taxon>Metschnikowiaceae</taxon>
        <taxon>Australozyma</taxon>
    </lineage>
</organism>
<protein>
    <submittedName>
        <fullName evidence="1">Uncharacterized protein</fullName>
    </submittedName>
</protein>
<dbReference type="EMBL" id="CP138898">
    <property type="protein sequence ID" value="WPK26576.1"/>
    <property type="molecule type" value="Genomic_DNA"/>
</dbReference>
<accession>A0AAX4HDN7</accession>
<evidence type="ECO:0000313" key="2">
    <source>
        <dbReference type="Proteomes" id="UP001338582"/>
    </source>
</evidence>
<dbReference type="Proteomes" id="UP001338582">
    <property type="component" value="Chromosome 5"/>
</dbReference>
<dbReference type="AlphaFoldDB" id="A0AAX4HDN7"/>
<dbReference type="RefSeq" id="XP_062878957.1">
    <property type="nucleotide sequence ID" value="XM_063022887.1"/>
</dbReference>
<sequence length="467" mass="52688">MMIYDDVRRCRRCKRRRMDDEPPEVQQYKTCAKCRIIERTKKKSRKPLAEETMRYGMRQFQEQNQSTEFMGDDMFANDPYNDIDTPGDSVVGSPQQPYHSKTGDILPHQDGHVGTNGNGYGYDSLPPPPPPHSTTSASAMRPATVISKPASIAPSGPQNTAASTASTAIGGLKNRGADFLNRPKPVLRQYRDPYKQFLRLQTPDRSRLPQVSNCEICSALVNPDVPLSAIYRLCDACYADPYSQPLVFDDFNTFLLKAVADREYLSYKYVAEIPKETVESLLNGRHIGSEDQFRKALMESFALIYMDPVLALLAPLKFTRLVQNVGEMNSIRPVVLQYSQQLHYPFTLPLRLAYGVNTDSEKTRVDMLFVPETNIIIIKKKTQAIAPTYSSSFLRNLDEQWKNSGLGFDASPLDVFSALKITISRDQFVRDFHGLVKQIKALRVAENGVHNKHPVANTVVRSEELVI</sequence>
<dbReference type="GeneID" id="88174997"/>
<reference evidence="1 2" key="1">
    <citation type="submission" date="2023-10" db="EMBL/GenBank/DDBJ databases">
        <title>Draft Genome Sequence of Candida saopaulonensis from a very Premature Infant with Sepsis.</title>
        <authorList>
            <person name="Ning Y."/>
            <person name="Dai R."/>
            <person name="Xiao M."/>
            <person name="Xu Y."/>
            <person name="Yan Q."/>
            <person name="Zhang L."/>
        </authorList>
    </citation>
    <scope>NUCLEOTIDE SEQUENCE [LARGE SCALE GENOMIC DNA]</scope>
    <source>
        <strain evidence="1 2">19XY460</strain>
    </source>
</reference>
<evidence type="ECO:0000313" key="1">
    <source>
        <dbReference type="EMBL" id="WPK26576.1"/>
    </source>
</evidence>
<keyword evidence="2" id="KW-1185">Reference proteome</keyword>
<dbReference type="KEGG" id="asau:88174997"/>
<gene>
    <name evidence="1" type="ORF">PUMCH_003934</name>
</gene>
<proteinExistence type="predicted"/>